<keyword evidence="1" id="KW-1133">Transmembrane helix</keyword>
<proteinExistence type="predicted"/>
<keyword evidence="2" id="KW-1185">Reference proteome</keyword>
<dbReference type="GeneID" id="109717081"/>
<reference evidence="2" key="1">
    <citation type="journal article" date="2015" name="Nat. Genet.">
        <title>The pineapple genome and the evolution of CAM photosynthesis.</title>
        <authorList>
            <person name="Ming R."/>
            <person name="VanBuren R."/>
            <person name="Wai C.M."/>
            <person name="Tang H."/>
            <person name="Schatz M.C."/>
            <person name="Bowers J.E."/>
            <person name="Lyons E."/>
            <person name="Wang M.L."/>
            <person name="Chen J."/>
            <person name="Biggers E."/>
            <person name="Zhang J."/>
            <person name="Huang L."/>
            <person name="Zhang L."/>
            <person name="Miao W."/>
            <person name="Zhang J."/>
            <person name="Ye Z."/>
            <person name="Miao C."/>
            <person name="Lin Z."/>
            <person name="Wang H."/>
            <person name="Zhou H."/>
            <person name="Yim W.C."/>
            <person name="Priest H.D."/>
            <person name="Zheng C."/>
            <person name="Woodhouse M."/>
            <person name="Edger P.P."/>
            <person name="Guyot R."/>
            <person name="Guo H.B."/>
            <person name="Guo H."/>
            <person name="Zheng G."/>
            <person name="Singh R."/>
            <person name="Sharma A."/>
            <person name="Min X."/>
            <person name="Zheng Y."/>
            <person name="Lee H."/>
            <person name="Gurtowski J."/>
            <person name="Sedlazeck F.J."/>
            <person name="Harkess A."/>
            <person name="McKain M.R."/>
            <person name="Liao Z."/>
            <person name="Fang J."/>
            <person name="Liu J."/>
            <person name="Zhang X."/>
            <person name="Zhang Q."/>
            <person name="Hu W."/>
            <person name="Qin Y."/>
            <person name="Wang K."/>
            <person name="Chen L.Y."/>
            <person name="Shirley N."/>
            <person name="Lin Y.R."/>
            <person name="Liu L.Y."/>
            <person name="Hernandez A.G."/>
            <person name="Wright C.L."/>
            <person name="Bulone V."/>
            <person name="Tuskan G.A."/>
            <person name="Heath K."/>
            <person name="Zee F."/>
            <person name="Moore P.H."/>
            <person name="Sunkar R."/>
            <person name="Leebens-Mack J.H."/>
            <person name="Mockler T."/>
            <person name="Bennetzen J.L."/>
            <person name="Freeling M."/>
            <person name="Sankoff D."/>
            <person name="Paterson A.H."/>
            <person name="Zhu X."/>
            <person name="Yang X."/>
            <person name="Smith J.A."/>
            <person name="Cushman J.C."/>
            <person name="Paull R.E."/>
            <person name="Yu Q."/>
        </authorList>
    </citation>
    <scope>NUCLEOTIDE SEQUENCE [LARGE SCALE GENOMIC DNA]</scope>
    <source>
        <strain evidence="2">cv. F153</strain>
    </source>
</reference>
<dbReference type="PANTHER" id="PTHR33605:SF2">
    <property type="entry name" value="EARLY NODULIN-93"/>
    <property type="match status" value="1"/>
</dbReference>
<name>A0A6P5FXX1_ANACO</name>
<dbReference type="OrthoDB" id="650516at2759"/>
<dbReference type="InterPro" id="IPR005050">
    <property type="entry name" value="Enod93"/>
</dbReference>
<keyword evidence="1" id="KW-0812">Transmembrane</keyword>
<reference evidence="3" key="2">
    <citation type="submission" date="2025-08" db="UniProtKB">
        <authorList>
            <consortium name="RefSeq"/>
        </authorList>
    </citation>
    <scope>IDENTIFICATION</scope>
    <source>
        <tissue evidence="3">Leaf</tissue>
    </source>
</reference>
<evidence type="ECO:0000313" key="3">
    <source>
        <dbReference type="RefSeq" id="XP_020098338.1"/>
    </source>
</evidence>
<feature type="transmembrane region" description="Helical" evidence="1">
    <location>
        <begin position="24"/>
        <end position="46"/>
    </location>
</feature>
<organism evidence="2 3">
    <name type="scientific">Ananas comosus</name>
    <name type="common">Pineapple</name>
    <name type="synonym">Ananas ananas</name>
    <dbReference type="NCBI Taxonomy" id="4615"/>
    <lineage>
        <taxon>Eukaryota</taxon>
        <taxon>Viridiplantae</taxon>
        <taxon>Streptophyta</taxon>
        <taxon>Embryophyta</taxon>
        <taxon>Tracheophyta</taxon>
        <taxon>Spermatophyta</taxon>
        <taxon>Magnoliopsida</taxon>
        <taxon>Liliopsida</taxon>
        <taxon>Poales</taxon>
        <taxon>Bromeliaceae</taxon>
        <taxon>Bromelioideae</taxon>
        <taxon>Ananas</taxon>
    </lineage>
</organism>
<evidence type="ECO:0000256" key="1">
    <source>
        <dbReference type="SAM" id="Phobius"/>
    </source>
</evidence>
<dbReference type="Proteomes" id="UP000515123">
    <property type="component" value="Linkage group 11"/>
</dbReference>
<feature type="transmembrane region" description="Helical" evidence="1">
    <location>
        <begin position="58"/>
        <end position="76"/>
    </location>
</feature>
<protein>
    <submittedName>
        <fullName evidence="3">Early nodulin-93-like</fullName>
    </submittedName>
</protein>
<sequence>MGSVSRASLDQKLAMAKRCSREGVMAGAKAAVVASIATAIPTLASVKMLPWARSNLNPTAQALIISSVAGAAYFIVADKTFWRRPGVISALSPSPAPCPFRILSLATARKNSFQAAQQAAANNNLKP</sequence>
<accession>A0A6P5FXX1</accession>
<keyword evidence="1" id="KW-0472">Membrane</keyword>
<dbReference type="PANTHER" id="PTHR33605">
    <property type="entry name" value="EARLY NODULIN-93"/>
    <property type="match status" value="1"/>
</dbReference>
<evidence type="ECO:0000313" key="2">
    <source>
        <dbReference type="Proteomes" id="UP000515123"/>
    </source>
</evidence>
<dbReference type="RefSeq" id="XP_020098338.1">
    <property type="nucleotide sequence ID" value="XM_020242749.1"/>
</dbReference>
<dbReference type="AlphaFoldDB" id="A0A6P5FXX1"/>
<gene>
    <name evidence="3" type="primary">LOC109717081</name>
</gene>
<dbReference type="Pfam" id="PF03386">
    <property type="entry name" value="ENOD93"/>
    <property type="match status" value="1"/>
</dbReference>